<evidence type="ECO:0000313" key="2">
    <source>
        <dbReference type="EMBL" id="BAM47127.1"/>
    </source>
</evidence>
<sequence>MADKEVRPFHFDLTETLYFHRNEGVSEMLGIGLDPEITIESHPDYVSIRGIIALTGEYLPVFVDDDRDVEDEEEIQARYFKRVERDEDGICDFLHHFPIDISIPHERIRQLSDLTVSVDHFDYKIPDPRKMILEATIEIGGLEYDRQVETEEPLDEVIEEVIEAVDEVTEEDERVEFDLKIKEEEPEPVEEEEIDVKEEKVEVEEKVLPFKPREEVKPEVSVTVDKKEEVLEEARTASFDDEFDSDDVEQEEERIEHPTYLLDLFEQPDEAEERFSQLKIYIVQNDDTLESISEKYQVNLTKLQRINRLDTTDVNQGQILYIPN</sequence>
<protein>
    <submittedName>
        <fullName evidence="2">Putative stage VI sporulation protein D</fullName>
    </submittedName>
</protein>
<reference evidence="2 3" key="1">
    <citation type="submission" date="2011-01" db="EMBL/GenBank/DDBJ databases">
        <title>Whole genome sequence of Amphibacillus xylinus NBRC 15112.</title>
        <authorList>
            <person name="Nakazawa H."/>
            <person name="Katano Y."/>
            <person name="Nakamura S."/>
            <person name="Sasagawa M."/>
            <person name="Fukada J."/>
            <person name="Arai T."/>
            <person name="Sasakura N."/>
            <person name="Mochizuki D."/>
            <person name="Hosoyama A."/>
            <person name="Harada K."/>
            <person name="Horikawa H."/>
            <person name="Kato Y."/>
            <person name="Harada T."/>
            <person name="Sasaki K."/>
            <person name="Sekiguchi M."/>
            <person name="Hodoyama M."/>
            <person name="Nishiko R."/>
            <person name="Narita H."/>
            <person name="Hanamaki A."/>
            <person name="Hata C."/>
            <person name="Konno Y."/>
            <person name="Niimura Y."/>
            <person name="Yamazaki S."/>
            <person name="Fujita N."/>
        </authorList>
    </citation>
    <scope>NUCLEOTIDE SEQUENCE [LARGE SCALE GENOMIC DNA]</scope>
    <source>
        <strain evidence="3">ATCC 51415 / DSM 6626 / JCM 7361 / LMG 17667 / NBRC 15112 / Ep01</strain>
    </source>
</reference>
<dbReference type="InterPro" id="IPR048862">
    <property type="entry name" value="SPOCS_spoVID_N"/>
</dbReference>
<accession>K0J202</accession>
<proteinExistence type="predicted"/>
<dbReference type="SMART" id="SM00257">
    <property type="entry name" value="LysM"/>
    <property type="match status" value="1"/>
</dbReference>
<dbReference type="KEGG" id="axl:AXY_09950"/>
<dbReference type="Pfam" id="PF20918">
    <property type="entry name" value="SPOCS_spoVID-N"/>
    <property type="match status" value="1"/>
</dbReference>
<dbReference type="RefSeq" id="WP_015009732.1">
    <property type="nucleotide sequence ID" value="NC_018704.1"/>
</dbReference>
<dbReference type="AlphaFoldDB" id="K0J202"/>
<dbReference type="Gene3D" id="3.10.350.10">
    <property type="entry name" value="LysM domain"/>
    <property type="match status" value="1"/>
</dbReference>
<feature type="domain" description="LysM" evidence="1">
    <location>
        <begin position="279"/>
        <end position="322"/>
    </location>
</feature>
<organism evidence="2 3">
    <name type="scientific">Amphibacillus xylanus (strain ATCC 51415 / DSM 6626 / JCM 7361 / LMG 17667 / NBRC 15112 / Ep01)</name>
    <dbReference type="NCBI Taxonomy" id="698758"/>
    <lineage>
        <taxon>Bacteria</taxon>
        <taxon>Bacillati</taxon>
        <taxon>Bacillota</taxon>
        <taxon>Bacilli</taxon>
        <taxon>Bacillales</taxon>
        <taxon>Bacillaceae</taxon>
        <taxon>Amphibacillus</taxon>
    </lineage>
</organism>
<evidence type="ECO:0000259" key="1">
    <source>
        <dbReference type="PROSITE" id="PS51782"/>
    </source>
</evidence>
<dbReference type="eggNOG" id="COG1388">
    <property type="taxonomic scope" value="Bacteria"/>
</dbReference>
<keyword evidence="3" id="KW-1185">Reference proteome</keyword>
<dbReference type="HOGENOM" id="CLU_016531_0_0_9"/>
<dbReference type="InterPro" id="IPR014256">
    <property type="entry name" value="Spore_VI_D"/>
</dbReference>
<dbReference type="OrthoDB" id="2966368at2"/>
<dbReference type="NCBIfam" id="TIGR02907">
    <property type="entry name" value="spore_VI_D"/>
    <property type="match status" value="1"/>
</dbReference>
<dbReference type="Proteomes" id="UP000006294">
    <property type="component" value="Chromosome"/>
</dbReference>
<gene>
    <name evidence="2" type="primary">spoVID</name>
    <name evidence="2" type="ordered locus">AXY_09950</name>
</gene>
<dbReference type="STRING" id="698758.AXY_09950"/>
<dbReference type="InterPro" id="IPR036779">
    <property type="entry name" value="LysM_dom_sf"/>
</dbReference>
<dbReference type="EMBL" id="AP012050">
    <property type="protein sequence ID" value="BAM47127.1"/>
    <property type="molecule type" value="Genomic_DNA"/>
</dbReference>
<dbReference type="Pfam" id="PF01476">
    <property type="entry name" value="LysM"/>
    <property type="match status" value="1"/>
</dbReference>
<dbReference type="InterPro" id="IPR018392">
    <property type="entry name" value="LysM"/>
</dbReference>
<evidence type="ECO:0000313" key="3">
    <source>
        <dbReference type="Proteomes" id="UP000006294"/>
    </source>
</evidence>
<name>K0J202_AMPXN</name>
<dbReference type="PROSITE" id="PS51782">
    <property type="entry name" value="LYSM"/>
    <property type="match status" value="1"/>
</dbReference>
<dbReference type="CDD" id="cd00118">
    <property type="entry name" value="LysM"/>
    <property type="match status" value="1"/>
</dbReference>
<dbReference type="SUPFAM" id="SSF54106">
    <property type="entry name" value="LysM domain"/>
    <property type="match status" value="1"/>
</dbReference>